<sequence>MKLTPAVLSSLVDTPLNEIKEIKLIEKGISHIDDISCCVNLHRLDLSKNVLQFHSQMAGIQYCEGLTWIKLAFNQIEEIAFLERFQNLITLNLSHNQLTRLTPHISNCKKLKALIINHNNFTTVENIGSLTELNSLILSHNKLSSPPQVHNLRFLTKLQLAHNVLREFPSVRLLENLKELSLNNNRITSIPSEIQYCPCLAILNLGHNFISRFEEVDILSRLLRLRELELKGNPISKEPNYEEKVKSILPRLKIFDNKRFDEKQKRKERDIKTEGSGHQVGFSNQTTKKSRPDGSFNQLQGASNGNVDTKSSFSNYAISGQNVV</sequence>
<reference evidence="1" key="1">
    <citation type="submission" date="2022-04" db="EMBL/GenBank/DDBJ databases">
        <title>Genome of the entomopathogenic fungus Entomophthora muscae.</title>
        <authorList>
            <person name="Elya C."/>
            <person name="Lovett B.R."/>
            <person name="Lee E."/>
            <person name="Macias A.M."/>
            <person name="Hajek A.E."/>
            <person name="De Bivort B.L."/>
            <person name="Kasson M.T."/>
            <person name="De Fine Licht H.H."/>
            <person name="Stajich J.E."/>
        </authorList>
    </citation>
    <scope>NUCLEOTIDE SEQUENCE</scope>
    <source>
        <strain evidence="1">Berkeley</strain>
    </source>
</reference>
<evidence type="ECO:0000313" key="1">
    <source>
        <dbReference type="EMBL" id="KAJ9050322.1"/>
    </source>
</evidence>
<comment type="caution">
    <text evidence="1">The sequence shown here is derived from an EMBL/GenBank/DDBJ whole genome shotgun (WGS) entry which is preliminary data.</text>
</comment>
<accession>A0ACC2RJV3</accession>
<gene>
    <name evidence="1" type="ORF">DSO57_1015538</name>
</gene>
<dbReference type="EMBL" id="QTSX02007161">
    <property type="protein sequence ID" value="KAJ9050322.1"/>
    <property type="molecule type" value="Genomic_DNA"/>
</dbReference>
<keyword evidence="2" id="KW-1185">Reference proteome</keyword>
<proteinExistence type="predicted"/>
<name>A0ACC2RJV3_9FUNG</name>
<dbReference type="Proteomes" id="UP001165960">
    <property type="component" value="Unassembled WGS sequence"/>
</dbReference>
<protein>
    <submittedName>
        <fullName evidence="1">Uncharacterized protein</fullName>
    </submittedName>
</protein>
<organism evidence="1 2">
    <name type="scientific">Entomophthora muscae</name>
    <dbReference type="NCBI Taxonomy" id="34485"/>
    <lineage>
        <taxon>Eukaryota</taxon>
        <taxon>Fungi</taxon>
        <taxon>Fungi incertae sedis</taxon>
        <taxon>Zoopagomycota</taxon>
        <taxon>Entomophthoromycotina</taxon>
        <taxon>Entomophthoromycetes</taxon>
        <taxon>Entomophthorales</taxon>
        <taxon>Entomophthoraceae</taxon>
        <taxon>Entomophthora</taxon>
    </lineage>
</organism>
<evidence type="ECO:0000313" key="2">
    <source>
        <dbReference type="Proteomes" id="UP001165960"/>
    </source>
</evidence>